<comment type="catalytic activity">
    <reaction evidence="11">
        <text>mandelate + O2 = phenylglyoxylate + H2O2</text>
        <dbReference type="Rhea" id="RHEA:68968"/>
        <dbReference type="ChEBI" id="CHEBI:15379"/>
        <dbReference type="ChEBI" id="CHEBI:16240"/>
        <dbReference type="ChEBI" id="CHEBI:25147"/>
        <dbReference type="ChEBI" id="CHEBI:36656"/>
    </reaction>
</comment>
<accession>A0A7L7KV84</accession>
<protein>
    <recommendedName>
        <fullName evidence="9">L-lactate oxidase</fullName>
        <ecNumber evidence="4">1.1.3.15</ecNumber>
    </recommendedName>
    <alternativeName>
        <fullName evidence="14">(S)-2-hydroxy-acid oxidase</fullName>
    </alternativeName>
</protein>
<evidence type="ECO:0000256" key="6">
    <source>
        <dbReference type="ARBA" id="ARBA00022643"/>
    </source>
</evidence>
<feature type="binding site" evidence="16">
    <location>
        <position position="179"/>
    </location>
    <ligand>
        <name>glyoxylate</name>
        <dbReference type="ChEBI" id="CHEBI:36655"/>
    </ligand>
</feature>
<dbReference type="EC" id="1.1.3.15" evidence="4"/>
<comment type="catalytic activity">
    <reaction evidence="12">
        <text>2-hydroxyoctadecanoate + O2 = 2-oxooctadecanoate + H2O2</text>
        <dbReference type="Rhea" id="RHEA:68964"/>
        <dbReference type="ChEBI" id="CHEBI:15379"/>
        <dbReference type="ChEBI" id="CHEBI:16240"/>
        <dbReference type="ChEBI" id="CHEBI:17162"/>
        <dbReference type="ChEBI" id="CHEBI:76724"/>
    </reaction>
</comment>
<evidence type="ECO:0000313" key="18">
    <source>
        <dbReference type="EMBL" id="QMT83720.1"/>
    </source>
</evidence>
<evidence type="ECO:0000313" key="19">
    <source>
        <dbReference type="Proteomes" id="UP000514410"/>
    </source>
</evidence>
<dbReference type="SUPFAM" id="SSF51395">
    <property type="entry name" value="FMN-linked oxidoreductases"/>
    <property type="match status" value="1"/>
</dbReference>
<feature type="binding site" evidence="16">
    <location>
        <begin position="294"/>
        <end position="298"/>
    </location>
    <ligand>
        <name>FMN</name>
        <dbReference type="ChEBI" id="CHEBI:58210"/>
    </ligand>
</feature>
<keyword evidence="5 16" id="KW-0285">Flavoprotein</keyword>
<evidence type="ECO:0000256" key="1">
    <source>
        <dbReference type="ARBA" id="ARBA00000616"/>
    </source>
</evidence>
<dbReference type="RefSeq" id="WP_059074531.1">
    <property type="nucleotide sequence ID" value="NZ_CP049366.1"/>
</dbReference>
<feature type="binding site" evidence="16">
    <location>
        <begin position="317"/>
        <end position="318"/>
    </location>
    <ligand>
        <name>FMN</name>
        <dbReference type="ChEBI" id="CHEBI:58210"/>
    </ligand>
</feature>
<dbReference type="Proteomes" id="UP000514410">
    <property type="component" value="Chromosome"/>
</dbReference>
<keyword evidence="19" id="KW-1185">Reference proteome</keyword>
<evidence type="ECO:0000256" key="9">
    <source>
        <dbReference type="ARBA" id="ARBA00029513"/>
    </source>
</evidence>
<comment type="cofactor">
    <cofactor evidence="2">
        <name>FMN</name>
        <dbReference type="ChEBI" id="CHEBI:58210"/>
    </cofactor>
</comment>
<keyword evidence="7" id="KW-0560">Oxidoreductase</keyword>
<evidence type="ECO:0000256" key="7">
    <source>
        <dbReference type="ARBA" id="ARBA00023002"/>
    </source>
</evidence>
<feature type="binding site" evidence="16">
    <location>
        <position position="266"/>
    </location>
    <ligand>
        <name>glyoxylate</name>
        <dbReference type="ChEBI" id="CHEBI:36655"/>
    </ligand>
</feature>
<dbReference type="PROSITE" id="PS51349">
    <property type="entry name" value="FMN_HYDROXY_ACID_DH_2"/>
    <property type="match status" value="1"/>
</dbReference>
<evidence type="ECO:0000256" key="13">
    <source>
        <dbReference type="ARBA" id="ARBA00052949"/>
    </source>
</evidence>
<dbReference type="InterPro" id="IPR037396">
    <property type="entry name" value="FMN_HAD"/>
</dbReference>
<sequence length="364" mass="39079">MAKYEASTEEKHIDIVNIASLEQRVKDHMSNEKGAFGYIRGGSEDEWTMKQNTEAFNKKRIMPRVLQGIDHADLSTKLWDIDLKTPIIEAPSAAHGLAHAKGEVDTAKGVAAAGSIFSMSTYGSTSIEDGAAAAPDAPQFFQLYMSKDDKFNEFLIKKAVKAGVKAIILTVDSTLGGYREEDVINKFQFPLPMPNLAAFSDDDGEGKGISEIYAAAKQGIVPSDIQKIKDMSGLPVFVKGIQSPDDAELAIEFGADGIWVSNHGGRQLDGGPASFDVLPAIAQVVDKRVPVVFDSGVRRGEHVFKALASGADLVAVGRPIIYGLNLGGAQGVTDVIEHLNKELSITMQLAGTKTIHDVKNVDLL</sequence>
<evidence type="ECO:0000256" key="16">
    <source>
        <dbReference type="PIRSR" id="PIRSR000138-2"/>
    </source>
</evidence>
<dbReference type="InterPro" id="IPR013785">
    <property type="entry name" value="Aldolase_TIM"/>
</dbReference>
<feature type="binding site" evidence="16">
    <location>
        <position position="239"/>
    </location>
    <ligand>
        <name>FMN</name>
        <dbReference type="ChEBI" id="CHEBI:58210"/>
    </ligand>
</feature>
<comment type="catalytic activity">
    <reaction evidence="10">
        <text>(S)-lactate + O2 = pyruvate + H2O2</text>
        <dbReference type="Rhea" id="RHEA:55868"/>
        <dbReference type="ChEBI" id="CHEBI:15361"/>
        <dbReference type="ChEBI" id="CHEBI:15379"/>
        <dbReference type="ChEBI" id="CHEBI:16240"/>
        <dbReference type="ChEBI" id="CHEBI:16651"/>
    </reaction>
    <physiologicalReaction direction="left-to-right" evidence="10">
        <dbReference type="Rhea" id="RHEA:55869"/>
    </physiologicalReaction>
</comment>
<feature type="binding site" evidence="16">
    <location>
        <position position="144"/>
    </location>
    <ligand>
        <name>glyoxylate</name>
        <dbReference type="ChEBI" id="CHEBI:36655"/>
    </ligand>
</feature>
<dbReference type="AlphaFoldDB" id="A0A7L7KV84"/>
<dbReference type="CDD" id="cd04737">
    <property type="entry name" value="LOX_like_FMN"/>
    <property type="match status" value="1"/>
</dbReference>
<dbReference type="Gene3D" id="3.20.20.70">
    <property type="entry name" value="Aldolase class I"/>
    <property type="match status" value="1"/>
</dbReference>
<feature type="binding site" evidence="16">
    <location>
        <begin position="91"/>
        <end position="93"/>
    </location>
    <ligand>
        <name>FMN</name>
        <dbReference type="ChEBI" id="CHEBI:58210"/>
    </ligand>
</feature>
<evidence type="ECO:0000256" key="10">
    <source>
        <dbReference type="ARBA" id="ARBA00048754"/>
    </source>
</evidence>
<evidence type="ECO:0000256" key="3">
    <source>
        <dbReference type="ARBA" id="ARBA00011881"/>
    </source>
</evidence>
<evidence type="ECO:0000256" key="5">
    <source>
        <dbReference type="ARBA" id="ARBA00022630"/>
    </source>
</evidence>
<comment type="subunit">
    <text evidence="3">Homotetramer.</text>
</comment>
<evidence type="ECO:0000256" key="12">
    <source>
        <dbReference type="ARBA" id="ARBA00050773"/>
    </source>
</evidence>
<evidence type="ECO:0000256" key="15">
    <source>
        <dbReference type="PIRSR" id="PIRSR000138-1"/>
    </source>
</evidence>
<feature type="binding site" evidence="16">
    <location>
        <position position="120"/>
    </location>
    <ligand>
        <name>FMN</name>
        <dbReference type="ChEBI" id="CHEBI:58210"/>
    </ligand>
</feature>
<feature type="binding site" evidence="16">
    <location>
        <position position="142"/>
    </location>
    <ligand>
        <name>FMN</name>
        <dbReference type="ChEBI" id="CHEBI:58210"/>
    </ligand>
</feature>
<dbReference type="PROSITE" id="PS00557">
    <property type="entry name" value="FMN_HYDROXY_ACID_DH_1"/>
    <property type="match status" value="1"/>
</dbReference>
<feature type="binding site" evidence="16">
    <location>
        <position position="170"/>
    </location>
    <ligand>
        <name>FMN</name>
        <dbReference type="ChEBI" id="CHEBI:58210"/>
    </ligand>
</feature>
<dbReference type="PIRSF" id="PIRSF000138">
    <property type="entry name" value="Al-hdrx_acd_dh"/>
    <property type="match status" value="1"/>
</dbReference>
<dbReference type="InterPro" id="IPR008259">
    <property type="entry name" value="FMN_hydac_DH_AS"/>
</dbReference>
<evidence type="ECO:0000256" key="14">
    <source>
        <dbReference type="ARBA" id="ARBA00079803"/>
    </source>
</evidence>
<reference evidence="18 19" key="1">
    <citation type="submission" date="2020-02" db="EMBL/GenBank/DDBJ databases">
        <title>Complete Genome Sequence of Lactobacillus sp. NFFJ11 Isolated from animal feed.</title>
        <authorList>
            <person name="Jung J.Y."/>
        </authorList>
    </citation>
    <scope>NUCLEOTIDE SEQUENCE [LARGE SCALE GENOMIC DNA]</scope>
    <source>
        <strain evidence="18 19">NFFJ11</strain>
    </source>
</reference>
<gene>
    <name evidence="18" type="ORF">G6534_03395</name>
</gene>
<proteinExistence type="inferred from homology"/>
<feature type="binding site" evidence="16">
    <location>
        <position position="263"/>
    </location>
    <ligand>
        <name>glyoxylate</name>
        <dbReference type="ChEBI" id="CHEBI:36655"/>
    </ligand>
</feature>
<dbReference type="InterPro" id="IPR012133">
    <property type="entry name" value="Alpha-hydoxy_acid_DH_FMN"/>
</dbReference>
<dbReference type="FunFam" id="3.20.20.70:FF:000029">
    <property type="entry name" value="L-lactate dehydrogenase"/>
    <property type="match status" value="1"/>
</dbReference>
<comment type="similarity">
    <text evidence="8">Belongs to the FMN-dependent alpha-hydroxy acid dehydrogenase family.</text>
</comment>
<evidence type="ECO:0000256" key="11">
    <source>
        <dbReference type="ARBA" id="ARBA00050549"/>
    </source>
</evidence>
<dbReference type="EMBL" id="CP049366">
    <property type="protein sequence ID" value="QMT83720.1"/>
    <property type="molecule type" value="Genomic_DNA"/>
</dbReference>
<organism evidence="18 19">
    <name type="scientific">Companilactobacillus pabuli</name>
    <dbReference type="NCBI Taxonomy" id="2714036"/>
    <lineage>
        <taxon>Bacteria</taxon>
        <taxon>Bacillati</taxon>
        <taxon>Bacillota</taxon>
        <taxon>Bacilli</taxon>
        <taxon>Lactobacillales</taxon>
        <taxon>Lactobacillaceae</taxon>
        <taxon>Companilactobacillus</taxon>
    </lineage>
</organism>
<keyword evidence="6 16" id="KW-0288">FMN</keyword>
<feature type="active site" description="Proton acceptor" evidence="15">
    <location>
        <position position="263"/>
    </location>
</feature>
<dbReference type="KEGG" id="cpab:G6534_03395"/>
<comment type="catalytic activity">
    <reaction evidence="1">
        <text>a (2S)-2-hydroxycarboxylate + O2 = a 2-oxocarboxylate + H2O2</text>
        <dbReference type="Rhea" id="RHEA:16789"/>
        <dbReference type="ChEBI" id="CHEBI:15379"/>
        <dbReference type="ChEBI" id="CHEBI:16240"/>
        <dbReference type="ChEBI" id="CHEBI:35179"/>
        <dbReference type="ChEBI" id="CHEBI:58123"/>
        <dbReference type="EC" id="1.1.3.15"/>
    </reaction>
</comment>
<dbReference type="GO" id="GO:0010181">
    <property type="term" value="F:FMN binding"/>
    <property type="evidence" value="ECO:0007669"/>
    <property type="project" value="InterPro"/>
</dbReference>
<dbReference type="PANTHER" id="PTHR10578">
    <property type="entry name" value="S -2-HYDROXY-ACID OXIDASE-RELATED"/>
    <property type="match status" value="1"/>
</dbReference>
<evidence type="ECO:0000256" key="8">
    <source>
        <dbReference type="ARBA" id="ARBA00024042"/>
    </source>
</evidence>
<feature type="binding site" evidence="16">
    <location>
        <position position="261"/>
    </location>
    <ligand>
        <name>FMN</name>
        <dbReference type="ChEBI" id="CHEBI:58210"/>
    </ligand>
</feature>
<feature type="binding site" evidence="16">
    <location>
        <position position="38"/>
    </location>
    <ligand>
        <name>glyoxylate</name>
        <dbReference type="ChEBI" id="CHEBI:36655"/>
    </ligand>
</feature>
<dbReference type="InterPro" id="IPR000262">
    <property type="entry name" value="FMN-dep_DH"/>
</dbReference>
<evidence type="ECO:0000256" key="4">
    <source>
        <dbReference type="ARBA" id="ARBA00013087"/>
    </source>
</evidence>
<name>A0A7L7KV84_9LACO</name>
<dbReference type="PANTHER" id="PTHR10578:SF107">
    <property type="entry name" value="2-HYDROXYACID OXIDASE 1"/>
    <property type="match status" value="1"/>
</dbReference>
<comment type="catalytic activity">
    <reaction evidence="13">
        <text>2-hydroxyoctanoate + O2 = 2-oxooctanoate + H2O2</text>
        <dbReference type="Rhea" id="RHEA:67940"/>
        <dbReference type="ChEBI" id="CHEBI:15379"/>
        <dbReference type="ChEBI" id="CHEBI:16240"/>
        <dbReference type="ChEBI" id="CHEBI:133514"/>
        <dbReference type="ChEBI" id="CHEBI:176689"/>
    </reaction>
</comment>
<evidence type="ECO:0000256" key="2">
    <source>
        <dbReference type="ARBA" id="ARBA00001917"/>
    </source>
</evidence>
<dbReference type="GO" id="GO:0003973">
    <property type="term" value="F:(S)-2-hydroxy-acid oxidase activity"/>
    <property type="evidence" value="ECO:0007669"/>
    <property type="project" value="UniProtKB-EC"/>
</dbReference>
<feature type="domain" description="FMN hydroxy acid dehydrogenase" evidence="17">
    <location>
        <begin position="10"/>
        <end position="364"/>
    </location>
</feature>
<dbReference type="Pfam" id="PF01070">
    <property type="entry name" value="FMN_dh"/>
    <property type="match status" value="1"/>
</dbReference>
<evidence type="ECO:0000259" key="17">
    <source>
        <dbReference type="PROSITE" id="PS51349"/>
    </source>
</evidence>